<dbReference type="RefSeq" id="WP_260320673.1">
    <property type="nucleotide sequence ID" value="NZ_AP024814.1"/>
</dbReference>
<keyword evidence="2" id="KW-1185">Reference proteome</keyword>
<evidence type="ECO:0000313" key="2">
    <source>
        <dbReference type="Proteomes" id="UP000826775"/>
    </source>
</evidence>
<name>A0ABN6I7F5_9HELI</name>
<proteinExistence type="predicted"/>
<dbReference type="Proteomes" id="UP000826775">
    <property type="component" value="Chromosome"/>
</dbReference>
<reference evidence="1 2" key="1">
    <citation type="submission" date="2021-07" db="EMBL/GenBank/DDBJ databases">
        <title>Novel Helicobacter sp. Isolated from a dog.</title>
        <authorList>
            <person name="Rimbara E."/>
            <person name="Suzuki M."/>
        </authorList>
    </citation>
    <scope>NUCLEOTIDE SEQUENCE [LARGE SCALE GENOMIC DNA]</scope>
    <source>
        <strain evidence="2">NHP19-003</strain>
    </source>
</reference>
<gene>
    <name evidence="1" type="ORF">NHP190003_07370</name>
</gene>
<dbReference type="EMBL" id="AP024814">
    <property type="protein sequence ID" value="BCZ17455.1"/>
    <property type="molecule type" value="Genomic_DNA"/>
</dbReference>
<accession>A0ABN6I7F5</accession>
<sequence>MGLDGLEGLQACFKDKIIPLLQEYFYDDHAKIHAVLNKNGMLKDKPMEGALQKLLGDFIDTDKKIYQITEASAWGIETFIRIYKDSSQAQSNETTKQTSNP</sequence>
<organism evidence="1 2">
    <name type="scientific">Helicobacter gastrocanis</name>
    <dbReference type="NCBI Taxonomy" id="2849641"/>
    <lineage>
        <taxon>Bacteria</taxon>
        <taxon>Pseudomonadati</taxon>
        <taxon>Campylobacterota</taxon>
        <taxon>Epsilonproteobacteria</taxon>
        <taxon>Campylobacterales</taxon>
        <taxon>Helicobacteraceae</taxon>
        <taxon>Helicobacter</taxon>
    </lineage>
</organism>
<protein>
    <submittedName>
        <fullName evidence="1">Uncharacterized protein</fullName>
    </submittedName>
</protein>
<evidence type="ECO:0000313" key="1">
    <source>
        <dbReference type="EMBL" id="BCZ17455.1"/>
    </source>
</evidence>